<dbReference type="PANTHER" id="PTHR12835">
    <property type="entry name" value="BIOTIN PROTEIN LIGASE"/>
    <property type="match status" value="1"/>
</dbReference>
<dbReference type="PANTHER" id="PTHR12835:SF5">
    <property type="entry name" value="BIOTIN--PROTEIN LIGASE"/>
    <property type="match status" value="1"/>
</dbReference>
<dbReference type="AlphaFoldDB" id="C4GCW7"/>
<dbReference type="SUPFAM" id="SSF50037">
    <property type="entry name" value="C-terminal domain of transcriptional repressors"/>
    <property type="match status" value="1"/>
</dbReference>
<sequence length="277" mass="30912">MQISYDWIEKIDSTNSELKRRSSQSVLPEGYVVSANQQTAGRGRSGHSWQSPAGTSISTSMLLHPDTLPMEAVPRLTLLAAMATVLAIEEETGIESRIKWPNDIVIAGRKAAGILTEMAAEGGRARYVLVGIGINVHQRSYDPQIADKAISLDEAVLLREGADFGHRESVHADNRETGDRAGISHISRRKLIRSIWEHFSDLYREFSQTADLEFFLSDYNERLVNREQRVRVMDPAGAYEGICRGVNSRGELIVESEGRRRMINSGEVHVRGLYGYV</sequence>
<proteinExistence type="predicted"/>
<dbReference type="Pfam" id="PF03099">
    <property type="entry name" value="BPL_LplA_LipB"/>
    <property type="match status" value="1"/>
</dbReference>
<evidence type="ECO:0000259" key="6">
    <source>
        <dbReference type="PROSITE" id="PS51733"/>
    </source>
</evidence>
<comment type="caution">
    <text evidence="7">The sequence shown here is derived from an EMBL/GenBank/DDBJ whole genome shotgun (WGS) entry which is preliminary data.</text>
</comment>
<dbReference type="HOGENOM" id="CLU_051096_5_2_9"/>
<dbReference type="InterPro" id="IPR003142">
    <property type="entry name" value="BPL_C"/>
</dbReference>
<protein>
    <recommendedName>
        <fullName evidence="5">biotin--[biotin carboxyl-carrier protein] ligase</fullName>
        <ecNumber evidence="5">6.3.4.15</ecNumber>
    </recommendedName>
</protein>
<dbReference type="GO" id="GO:0016740">
    <property type="term" value="F:transferase activity"/>
    <property type="evidence" value="ECO:0007669"/>
    <property type="project" value="UniProtKB-ARBA"/>
</dbReference>
<dbReference type="InterPro" id="IPR004143">
    <property type="entry name" value="BPL_LPL_catalytic"/>
</dbReference>
<dbReference type="PROSITE" id="PS51733">
    <property type="entry name" value="BPL_LPL_CATALYTIC"/>
    <property type="match status" value="1"/>
</dbReference>
<name>C4GCW7_9FIRM</name>
<keyword evidence="8" id="KW-1185">Reference proteome</keyword>
<evidence type="ECO:0000256" key="1">
    <source>
        <dbReference type="ARBA" id="ARBA00022598"/>
    </source>
</evidence>
<dbReference type="Pfam" id="PF02237">
    <property type="entry name" value="BPL_C"/>
    <property type="match status" value="1"/>
</dbReference>
<evidence type="ECO:0000313" key="8">
    <source>
        <dbReference type="Proteomes" id="UP000003494"/>
    </source>
</evidence>
<keyword evidence="1 7" id="KW-0436">Ligase</keyword>
<dbReference type="InterPro" id="IPR008988">
    <property type="entry name" value="Transcriptional_repressor_C"/>
</dbReference>
<dbReference type="NCBIfam" id="TIGR00121">
    <property type="entry name" value="birA_ligase"/>
    <property type="match status" value="1"/>
</dbReference>
<dbReference type="EMBL" id="ACIP02000004">
    <property type="protein sequence ID" value="EEP27817.1"/>
    <property type="molecule type" value="Genomic_DNA"/>
</dbReference>
<evidence type="ECO:0000256" key="3">
    <source>
        <dbReference type="ARBA" id="ARBA00022840"/>
    </source>
</evidence>
<keyword evidence="4" id="KW-0092">Biotin</keyword>
<evidence type="ECO:0000256" key="5">
    <source>
        <dbReference type="ARBA" id="ARBA00024227"/>
    </source>
</evidence>
<evidence type="ECO:0000256" key="4">
    <source>
        <dbReference type="ARBA" id="ARBA00023267"/>
    </source>
</evidence>
<dbReference type="GO" id="GO:0005524">
    <property type="term" value="F:ATP binding"/>
    <property type="evidence" value="ECO:0007669"/>
    <property type="project" value="UniProtKB-KW"/>
</dbReference>
<dbReference type="SUPFAM" id="SSF55681">
    <property type="entry name" value="Class II aaRS and biotin synthetases"/>
    <property type="match status" value="1"/>
</dbReference>
<accession>C4GCW7</accession>
<dbReference type="STRING" id="626523.GCWU000342_01811"/>
<dbReference type="Gene3D" id="3.30.930.10">
    <property type="entry name" value="Bira Bifunctional Protein, Domain 2"/>
    <property type="match status" value="1"/>
</dbReference>
<dbReference type="InterPro" id="IPR045864">
    <property type="entry name" value="aa-tRNA-synth_II/BPL/LPL"/>
</dbReference>
<gene>
    <name evidence="7" type="ORF">GCWU000342_01811</name>
</gene>
<dbReference type="EC" id="6.3.4.15" evidence="5"/>
<dbReference type="Proteomes" id="UP000003494">
    <property type="component" value="Unassembled WGS sequence"/>
</dbReference>
<dbReference type="CDD" id="cd16442">
    <property type="entry name" value="BPL"/>
    <property type="match status" value="1"/>
</dbReference>
<keyword evidence="3" id="KW-0067">ATP-binding</keyword>
<keyword evidence="2" id="KW-0547">Nucleotide-binding</keyword>
<evidence type="ECO:0000256" key="2">
    <source>
        <dbReference type="ARBA" id="ARBA00022741"/>
    </source>
</evidence>
<dbReference type="InterPro" id="IPR004408">
    <property type="entry name" value="Biotin_CoA_COase_ligase"/>
</dbReference>
<dbReference type="eggNOG" id="COG0340">
    <property type="taxonomic scope" value="Bacteria"/>
</dbReference>
<dbReference type="GO" id="GO:0009249">
    <property type="term" value="P:protein lipoylation"/>
    <property type="evidence" value="ECO:0007669"/>
    <property type="project" value="UniProtKB-ARBA"/>
</dbReference>
<evidence type="ECO:0000313" key="7">
    <source>
        <dbReference type="EMBL" id="EEP27817.1"/>
    </source>
</evidence>
<reference evidence="7" key="1">
    <citation type="submission" date="2009-04" db="EMBL/GenBank/DDBJ databases">
        <authorList>
            <person name="Weinstock G."/>
            <person name="Sodergren E."/>
            <person name="Clifton S."/>
            <person name="Fulton L."/>
            <person name="Fulton B."/>
            <person name="Courtney L."/>
            <person name="Fronick C."/>
            <person name="Harrison M."/>
            <person name="Strong C."/>
            <person name="Farmer C."/>
            <person name="Delahaunty K."/>
            <person name="Markovic C."/>
            <person name="Hall O."/>
            <person name="Minx P."/>
            <person name="Tomlinson C."/>
            <person name="Mitreva M."/>
            <person name="Nelson J."/>
            <person name="Hou S."/>
            <person name="Wollam A."/>
            <person name="Pepin K.H."/>
            <person name="Johnson M."/>
            <person name="Bhonagiri V."/>
            <person name="Nash W.E."/>
            <person name="Warren W."/>
            <person name="Chinwalla A."/>
            <person name="Mardis E.R."/>
            <person name="Wilson R.K."/>
        </authorList>
    </citation>
    <scope>NUCLEOTIDE SEQUENCE [LARGE SCALE GENOMIC DNA]</scope>
    <source>
        <strain evidence="7">DSM 14600</strain>
    </source>
</reference>
<dbReference type="RefSeq" id="WP_006906807.1">
    <property type="nucleotide sequence ID" value="NZ_GG665867.1"/>
</dbReference>
<dbReference type="GO" id="GO:0005737">
    <property type="term" value="C:cytoplasm"/>
    <property type="evidence" value="ECO:0007669"/>
    <property type="project" value="TreeGrafter"/>
</dbReference>
<dbReference type="GO" id="GO:0004077">
    <property type="term" value="F:biotin--[biotin carboxyl-carrier protein] ligase activity"/>
    <property type="evidence" value="ECO:0007669"/>
    <property type="project" value="UniProtKB-EC"/>
</dbReference>
<dbReference type="Gene3D" id="2.30.30.100">
    <property type="match status" value="1"/>
</dbReference>
<feature type="domain" description="BPL/LPL catalytic" evidence="6">
    <location>
        <begin position="1"/>
        <end position="207"/>
    </location>
</feature>
<organism evidence="7 8">
    <name type="scientific">Shuttleworthella satelles DSM 14600</name>
    <dbReference type="NCBI Taxonomy" id="626523"/>
    <lineage>
        <taxon>Bacteria</taxon>
        <taxon>Bacillati</taxon>
        <taxon>Bacillota</taxon>
        <taxon>Clostridia</taxon>
        <taxon>Lachnospirales</taxon>
        <taxon>Lachnospiraceae</taxon>
        <taxon>Shuttleworthella</taxon>
    </lineage>
</organism>